<evidence type="ECO:0000259" key="7">
    <source>
        <dbReference type="PROSITE" id="PS50863"/>
    </source>
</evidence>
<feature type="region of interest" description="Disordered" evidence="6">
    <location>
        <begin position="377"/>
        <end position="400"/>
    </location>
</feature>
<reference evidence="8" key="1">
    <citation type="journal article" date="2023" name="bioRxiv">
        <title>Improved chromosome-level genome assembly for marigold (Tagetes erecta).</title>
        <authorList>
            <person name="Jiang F."/>
            <person name="Yuan L."/>
            <person name="Wang S."/>
            <person name="Wang H."/>
            <person name="Xu D."/>
            <person name="Wang A."/>
            <person name="Fan W."/>
        </authorList>
    </citation>
    <scope>NUCLEOTIDE SEQUENCE</scope>
    <source>
        <strain evidence="8">WSJ</strain>
        <tissue evidence="8">Leaf</tissue>
    </source>
</reference>
<dbReference type="PANTHER" id="PTHR31140:SF123">
    <property type="entry name" value="B3 DOMAIN-CONTAINING TRANSCRIPTION FACTOR NGA1"/>
    <property type="match status" value="1"/>
</dbReference>
<feature type="domain" description="TF-B3" evidence="7">
    <location>
        <begin position="88"/>
        <end position="193"/>
    </location>
</feature>
<evidence type="ECO:0000256" key="4">
    <source>
        <dbReference type="ARBA" id="ARBA00023163"/>
    </source>
</evidence>
<dbReference type="InterPro" id="IPR015300">
    <property type="entry name" value="DNA-bd_pseudobarrel_sf"/>
</dbReference>
<evidence type="ECO:0000256" key="1">
    <source>
        <dbReference type="ARBA" id="ARBA00004123"/>
    </source>
</evidence>
<feature type="region of interest" description="Disordered" evidence="6">
    <location>
        <begin position="1"/>
        <end position="55"/>
    </location>
</feature>
<dbReference type="Proteomes" id="UP001229421">
    <property type="component" value="Unassembled WGS sequence"/>
</dbReference>
<keyword evidence="3" id="KW-0238">DNA-binding</keyword>
<dbReference type="FunFam" id="2.40.330.10:FF:000002">
    <property type="entry name" value="B3 domain-containing protein"/>
    <property type="match status" value="1"/>
</dbReference>
<protein>
    <recommendedName>
        <fullName evidence="7">TF-B3 domain-containing protein</fullName>
    </recommendedName>
</protein>
<dbReference type="AlphaFoldDB" id="A0AAD8NW89"/>
<keyword evidence="5" id="KW-0539">Nucleus</keyword>
<dbReference type="GO" id="GO:0003677">
    <property type="term" value="F:DNA binding"/>
    <property type="evidence" value="ECO:0007669"/>
    <property type="project" value="UniProtKB-KW"/>
</dbReference>
<keyword evidence="4" id="KW-0804">Transcription</keyword>
<gene>
    <name evidence="8" type="ORF">QVD17_13605</name>
</gene>
<comment type="subcellular location">
    <subcellularLocation>
        <location evidence="1">Nucleus</location>
    </subcellularLocation>
</comment>
<dbReference type="PROSITE" id="PS50863">
    <property type="entry name" value="B3"/>
    <property type="match status" value="1"/>
</dbReference>
<keyword evidence="2" id="KW-0805">Transcription regulation</keyword>
<evidence type="ECO:0000256" key="5">
    <source>
        <dbReference type="ARBA" id="ARBA00023242"/>
    </source>
</evidence>
<evidence type="ECO:0000256" key="2">
    <source>
        <dbReference type="ARBA" id="ARBA00023015"/>
    </source>
</evidence>
<dbReference type="GO" id="GO:0005634">
    <property type="term" value="C:nucleus"/>
    <property type="evidence" value="ECO:0007669"/>
    <property type="project" value="UniProtKB-SubCell"/>
</dbReference>
<sequence>MNFSRKIDGSTGDDQKEENEHQEQPHTLGPFLSASSSYLHPQHHQQPFFSPRPNSQESRVWLLDSGEPSSNQKDEGGWNMVVEKEHMFDKVVTPSDVGKLNRLVIPKQHAERFFPLDSSTNYKGLLLNFEDVNGKLWRFQYSYWNSSQSYVMTKGWSRFVKEKKLDAGDIVSFQRGVGTTAKDRLFIDWRRRLNPSGPPIQLSSTSDLSFLFQNPNFINPWNYNPLVLQSFPARRNPNFMLPDPNSNPNNRTTSRSVYYQPAQQQFMMTQRSELGLGFDHPPPVPVHGKGKRLRLFGVNMDCELSEDEEDDHHPSTELTNCSSTIAGNNYSSSYSTIPYLQLSHNCAEEKECNDQSTTLSGSSTHNLNSTVSNMSLDLKMSHSQEDDGDNDDDDHYKTQN</sequence>
<proteinExistence type="predicted"/>
<keyword evidence="9" id="KW-1185">Reference proteome</keyword>
<name>A0AAD8NW89_TARER</name>
<dbReference type="SUPFAM" id="SSF101936">
    <property type="entry name" value="DNA-binding pseudobarrel domain"/>
    <property type="match status" value="1"/>
</dbReference>
<dbReference type="InterPro" id="IPR044800">
    <property type="entry name" value="LEC2-like"/>
</dbReference>
<dbReference type="CDD" id="cd10017">
    <property type="entry name" value="B3_DNA"/>
    <property type="match status" value="1"/>
</dbReference>
<dbReference type="EMBL" id="JAUHHV010000003">
    <property type="protein sequence ID" value="KAK1430680.1"/>
    <property type="molecule type" value="Genomic_DNA"/>
</dbReference>
<dbReference type="Pfam" id="PF02362">
    <property type="entry name" value="B3"/>
    <property type="match status" value="1"/>
</dbReference>
<evidence type="ECO:0000313" key="8">
    <source>
        <dbReference type="EMBL" id="KAK1430680.1"/>
    </source>
</evidence>
<dbReference type="InterPro" id="IPR003340">
    <property type="entry name" value="B3_DNA-bd"/>
</dbReference>
<evidence type="ECO:0000256" key="3">
    <source>
        <dbReference type="ARBA" id="ARBA00023125"/>
    </source>
</evidence>
<dbReference type="PANTHER" id="PTHR31140">
    <property type="entry name" value="B3 DOMAIN-CONTAINING TRANSCRIPTION FACTOR ABI3"/>
    <property type="match status" value="1"/>
</dbReference>
<comment type="caution">
    <text evidence="8">The sequence shown here is derived from an EMBL/GenBank/DDBJ whole genome shotgun (WGS) entry which is preliminary data.</text>
</comment>
<evidence type="ECO:0000256" key="6">
    <source>
        <dbReference type="SAM" id="MobiDB-lite"/>
    </source>
</evidence>
<organism evidence="8 9">
    <name type="scientific">Tagetes erecta</name>
    <name type="common">African marigold</name>
    <dbReference type="NCBI Taxonomy" id="13708"/>
    <lineage>
        <taxon>Eukaryota</taxon>
        <taxon>Viridiplantae</taxon>
        <taxon>Streptophyta</taxon>
        <taxon>Embryophyta</taxon>
        <taxon>Tracheophyta</taxon>
        <taxon>Spermatophyta</taxon>
        <taxon>Magnoliopsida</taxon>
        <taxon>eudicotyledons</taxon>
        <taxon>Gunneridae</taxon>
        <taxon>Pentapetalae</taxon>
        <taxon>asterids</taxon>
        <taxon>campanulids</taxon>
        <taxon>Asterales</taxon>
        <taxon>Asteraceae</taxon>
        <taxon>Asteroideae</taxon>
        <taxon>Heliantheae alliance</taxon>
        <taxon>Tageteae</taxon>
        <taxon>Tagetes</taxon>
    </lineage>
</organism>
<feature type="compositionally biased region" description="Polar residues" evidence="6">
    <location>
        <begin position="33"/>
        <end position="55"/>
    </location>
</feature>
<dbReference type="SMART" id="SM01019">
    <property type="entry name" value="B3"/>
    <property type="match status" value="1"/>
</dbReference>
<accession>A0AAD8NW89</accession>
<evidence type="ECO:0000313" key="9">
    <source>
        <dbReference type="Proteomes" id="UP001229421"/>
    </source>
</evidence>
<dbReference type="Gene3D" id="2.40.330.10">
    <property type="entry name" value="DNA-binding pseudobarrel domain"/>
    <property type="match status" value="1"/>
</dbReference>
<dbReference type="GO" id="GO:0003700">
    <property type="term" value="F:DNA-binding transcription factor activity"/>
    <property type="evidence" value="ECO:0007669"/>
    <property type="project" value="InterPro"/>
</dbReference>